<dbReference type="PANTHER" id="PTHR47477:SF8">
    <property type="entry name" value="TNF RECEPTOR-ASSOCIATED FACTOR HOMOLOG 1A"/>
    <property type="match status" value="1"/>
</dbReference>
<comment type="caution">
    <text evidence="3">The sequence shown here is derived from an EMBL/GenBank/DDBJ whole genome shotgun (WGS) entry which is preliminary data.</text>
</comment>
<dbReference type="EMBL" id="AMZH03019234">
    <property type="protein sequence ID" value="RRT40620.1"/>
    <property type="molecule type" value="Genomic_DNA"/>
</dbReference>
<reference evidence="3 4" key="1">
    <citation type="journal article" date="2014" name="Agronomy (Basel)">
        <title>A Draft Genome Sequence for Ensete ventricosum, the Drought-Tolerant Tree Against Hunger.</title>
        <authorList>
            <person name="Harrison J."/>
            <person name="Moore K.A."/>
            <person name="Paszkiewicz K."/>
            <person name="Jones T."/>
            <person name="Grant M."/>
            <person name="Ambacheew D."/>
            <person name="Muzemil S."/>
            <person name="Studholme D.J."/>
        </authorList>
    </citation>
    <scope>NUCLEOTIDE SEQUENCE [LARGE SCALE GENOMIC DNA]</scope>
</reference>
<dbReference type="AlphaFoldDB" id="A0A426XMF8"/>
<feature type="chain" id="PRO_5018981742" evidence="2">
    <location>
        <begin position="22"/>
        <end position="481"/>
    </location>
</feature>
<keyword evidence="2" id="KW-0732">Signal</keyword>
<feature type="compositionally biased region" description="Polar residues" evidence="1">
    <location>
        <begin position="98"/>
        <end position="108"/>
    </location>
</feature>
<feature type="region of interest" description="Disordered" evidence="1">
    <location>
        <begin position="89"/>
        <end position="108"/>
    </location>
</feature>
<dbReference type="PANTHER" id="PTHR47477">
    <property type="entry name" value="TNF RECEPTOR-ASSOCIATED FACTOR HOMOLOG 1A"/>
    <property type="match status" value="1"/>
</dbReference>
<gene>
    <name evidence="3" type="ORF">B296_00058405</name>
</gene>
<accession>A0A426XMF8</accession>
<evidence type="ECO:0000313" key="3">
    <source>
        <dbReference type="EMBL" id="RRT40620.1"/>
    </source>
</evidence>
<dbReference type="InterPro" id="IPR055327">
    <property type="entry name" value="TRAF1A/B"/>
</dbReference>
<evidence type="ECO:0000256" key="1">
    <source>
        <dbReference type="SAM" id="MobiDB-lite"/>
    </source>
</evidence>
<proteinExistence type="predicted"/>
<feature type="region of interest" description="Disordered" evidence="1">
    <location>
        <begin position="40"/>
        <end position="79"/>
    </location>
</feature>
<organism evidence="3 4">
    <name type="scientific">Ensete ventricosum</name>
    <name type="common">Abyssinian banana</name>
    <name type="synonym">Musa ensete</name>
    <dbReference type="NCBI Taxonomy" id="4639"/>
    <lineage>
        <taxon>Eukaryota</taxon>
        <taxon>Viridiplantae</taxon>
        <taxon>Streptophyta</taxon>
        <taxon>Embryophyta</taxon>
        <taxon>Tracheophyta</taxon>
        <taxon>Spermatophyta</taxon>
        <taxon>Magnoliopsida</taxon>
        <taxon>Liliopsida</taxon>
        <taxon>Zingiberales</taxon>
        <taxon>Musaceae</taxon>
        <taxon>Ensete</taxon>
    </lineage>
</organism>
<evidence type="ECO:0000256" key="2">
    <source>
        <dbReference type="SAM" id="SignalP"/>
    </source>
</evidence>
<dbReference type="Proteomes" id="UP000287651">
    <property type="component" value="Unassembled WGS sequence"/>
</dbReference>
<sequence>MILSNLGHFTWCSILLLRLLSKQLNFLTFSFSQEEVSSLQKNSTSKDQVDVESQSSSSGIGKKPVSTIQQPKHSSVVTNSTTAIAAAITTEEPASSKEAPTSSTSQSEKILVLASGSAPVSSSSQSEAQKQNMPLKITTSHQDNAISRPSSAPLVPAPRPTASITSTIQAVPLLSRSVSAAGRLGIDPSPSAPSYIPQSYRNAIIGKTMHARRSGFIDETTSSGQSVSCSQSPSVYLSSASMLPPQAPVRKDQTSVQPGLTFGCLKPEVVHSHHPRIDDSYHESSSSSQRIGLSLVDNMQKLDIDQNLWKEQYPAEIASRITPYQVQGTVAEEFPHLDIINDLLDDEQNIERAARGPQHGFNRQYSLPSNLFAAEFGSLGGSGRFDHSDQYYEEGFLGGYGTSNNPLQGLRDGALQQVDLSSYSNNHSQVDGLMQNHWPYGNTDQPMLRSGDGDANRYPRQLLVYRARGGNRFLYHPANGP</sequence>
<feature type="compositionally biased region" description="Polar residues" evidence="1">
    <location>
        <begin position="141"/>
        <end position="150"/>
    </location>
</feature>
<evidence type="ECO:0000313" key="4">
    <source>
        <dbReference type="Proteomes" id="UP000287651"/>
    </source>
</evidence>
<protein>
    <submittedName>
        <fullName evidence="3">Uncharacterized protein</fullName>
    </submittedName>
</protein>
<feature type="region of interest" description="Disordered" evidence="1">
    <location>
        <begin position="141"/>
        <end position="160"/>
    </location>
</feature>
<name>A0A426XMF8_ENSVE</name>
<feature type="signal peptide" evidence="2">
    <location>
        <begin position="1"/>
        <end position="21"/>
    </location>
</feature>